<name>A0A9Q1CT69_HOLLE</name>
<dbReference type="AlphaFoldDB" id="A0A9Q1CT69"/>
<reference evidence="2" key="1">
    <citation type="submission" date="2021-10" db="EMBL/GenBank/DDBJ databases">
        <title>Tropical sea cucumber genome reveals ecological adaptation and Cuvierian tubules defense mechanism.</title>
        <authorList>
            <person name="Chen T."/>
        </authorList>
    </citation>
    <scope>NUCLEOTIDE SEQUENCE</scope>
    <source>
        <strain evidence="2">Nanhai2018</strain>
        <tissue evidence="2">Muscle</tissue>
    </source>
</reference>
<dbReference type="Proteomes" id="UP001152320">
    <property type="component" value="Chromosome 1"/>
</dbReference>
<comment type="caution">
    <text evidence="2">The sequence shown here is derived from an EMBL/GenBank/DDBJ whole genome shotgun (WGS) entry which is preliminary data.</text>
</comment>
<organism evidence="2 3">
    <name type="scientific">Holothuria leucospilota</name>
    <name type="common">Black long sea cucumber</name>
    <name type="synonym">Mertensiothuria leucospilota</name>
    <dbReference type="NCBI Taxonomy" id="206669"/>
    <lineage>
        <taxon>Eukaryota</taxon>
        <taxon>Metazoa</taxon>
        <taxon>Echinodermata</taxon>
        <taxon>Eleutherozoa</taxon>
        <taxon>Echinozoa</taxon>
        <taxon>Holothuroidea</taxon>
        <taxon>Aspidochirotacea</taxon>
        <taxon>Aspidochirotida</taxon>
        <taxon>Holothuriidae</taxon>
        <taxon>Holothuria</taxon>
    </lineage>
</organism>
<proteinExistence type="predicted"/>
<gene>
    <name evidence="2" type="ORF">HOLleu_04367</name>
</gene>
<sequence length="198" mass="22005">MAENMSTTIKTNLRKLRRLSAVPLDLGINKRLKLEEETDSVVPPTPLDENAQPSWPIPENLSEATTFNVSPLEKEAETGSDTTEKNSLVKAWLEANKKETPSDDQAPCDANPGKAPFTDCCQKDVSLRSCSKNVRLVWENLNWLKENAYFKSAPRTPLFHSCGVKLENFALKSVMDVKLITLASVNMIGALWQQMGKG</sequence>
<evidence type="ECO:0000313" key="3">
    <source>
        <dbReference type="Proteomes" id="UP001152320"/>
    </source>
</evidence>
<protein>
    <submittedName>
        <fullName evidence="2">Uncharacterized protein</fullName>
    </submittedName>
</protein>
<dbReference type="EMBL" id="JAIZAY010000001">
    <property type="protein sequence ID" value="KAJ8050973.1"/>
    <property type="molecule type" value="Genomic_DNA"/>
</dbReference>
<keyword evidence="3" id="KW-1185">Reference proteome</keyword>
<feature type="region of interest" description="Disordered" evidence="1">
    <location>
        <begin position="36"/>
        <end position="87"/>
    </location>
</feature>
<evidence type="ECO:0000256" key="1">
    <source>
        <dbReference type="SAM" id="MobiDB-lite"/>
    </source>
</evidence>
<accession>A0A9Q1CT69</accession>
<evidence type="ECO:0000313" key="2">
    <source>
        <dbReference type="EMBL" id="KAJ8050973.1"/>
    </source>
</evidence>
<dbReference type="OrthoDB" id="2505440at2759"/>